<dbReference type="PROSITE" id="PS51160">
    <property type="entry name" value="ACYLPHOSPHATASE_3"/>
    <property type="match status" value="1"/>
</dbReference>
<evidence type="ECO:0000256" key="1">
    <source>
        <dbReference type="ARBA" id="ARBA00005614"/>
    </source>
</evidence>
<proteinExistence type="inferred from homology"/>
<dbReference type="InterPro" id="IPR020456">
    <property type="entry name" value="Acylphosphatase"/>
</dbReference>
<keyword evidence="9" id="KW-1185">Reference proteome</keyword>
<dbReference type="PANTHER" id="PTHR47268:SF4">
    <property type="entry name" value="ACYLPHOSPHATASE"/>
    <property type="match status" value="1"/>
</dbReference>
<protein>
    <recommendedName>
        <fullName evidence="3 5">acylphosphatase</fullName>
        <ecNumber evidence="2 5">3.6.1.7</ecNumber>
    </recommendedName>
</protein>
<dbReference type="InterPro" id="IPR036046">
    <property type="entry name" value="Acylphosphatase-like_dom_sf"/>
</dbReference>
<dbReference type="InterPro" id="IPR017968">
    <property type="entry name" value="Acylphosphatase_CS"/>
</dbReference>
<evidence type="ECO:0000256" key="5">
    <source>
        <dbReference type="PROSITE-ProRule" id="PRU00520"/>
    </source>
</evidence>
<feature type="domain" description="Acylphosphatase-like" evidence="7">
    <location>
        <begin position="3"/>
        <end position="91"/>
    </location>
</feature>
<dbReference type="RefSeq" id="WP_289214251.1">
    <property type="nucleotide sequence ID" value="NZ_JAPVRC010000001.1"/>
</dbReference>
<evidence type="ECO:0000259" key="7">
    <source>
        <dbReference type="PROSITE" id="PS51160"/>
    </source>
</evidence>
<dbReference type="EMBL" id="JBHTBY010000006">
    <property type="protein sequence ID" value="MFC7320622.1"/>
    <property type="molecule type" value="Genomic_DNA"/>
</dbReference>
<comment type="similarity">
    <text evidence="1 6">Belongs to the acylphosphatase family.</text>
</comment>
<evidence type="ECO:0000256" key="4">
    <source>
        <dbReference type="ARBA" id="ARBA00047645"/>
    </source>
</evidence>
<dbReference type="PROSITE" id="PS00151">
    <property type="entry name" value="ACYLPHOSPHATASE_2"/>
    <property type="match status" value="1"/>
</dbReference>
<comment type="catalytic activity">
    <reaction evidence="4 5">
        <text>an acyl phosphate + H2O = a carboxylate + phosphate + H(+)</text>
        <dbReference type="Rhea" id="RHEA:14965"/>
        <dbReference type="ChEBI" id="CHEBI:15377"/>
        <dbReference type="ChEBI" id="CHEBI:15378"/>
        <dbReference type="ChEBI" id="CHEBI:29067"/>
        <dbReference type="ChEBI" id="CHEBI:43474"/>
        <dbReference type="ChEBI" id="CHEBI:59918"/>
        <dbReference type="EC" id="3.6.1.7"/>
    </reaction>
</comment>
<evidence type="ECO:0000256" key="2">
    <source>
        <dbReference type="ARBA" id="ARBA00012150"/>
    </source>
</evidence>
<dbReference type="SUPFAM" id="SSF54975">
    <property type="entry name" value="Acylphosphatase/BLUF domain-like"/>
    <property type="match status" value="1"/>
</dbReference>
<reference evidence="9" key="1">
    <citation type="journal article" date="2019" name="Int. J. Syst. Evol. Microbiol.">
        <title>The Global Catalogue of Microorganisms (GCM) 10K type strain sequencing project: providing services to taxonomists for standard genome sequencing and annotation.</title>
        <authorList>
            <consortium name="The Broad Institute Genomics Platform"/>
            <consortium name="The Broad Institute Genome Sequencing Center for Infectious Disease"/>
            <person name="Wu L."/>
            <person name="Ma J."/>
        </authorList>
    </citation>
    <scope>NUCLEOTIDE SEQUENCE [LARGE SCALE GENOMIC DNA]</scope>
    <source>
        <strain evidence="9">CCUG 73951</strain>
    </source>
</reference>
<feature type="active site" evidence="5">
    <location>
        <position position="36"/>
    </location>
</feature>
<dbReference type="Pfam" id="PF00708">
    <property type="entry name" value="Acylphosphatase"/>
    <property type="match status" value="1"/>
</dbReference>
<name>A0ABW2K329_9BACI</name>
<evidence type="ECO:0000256" key="3">
    <source>
        <dbReference type="ARBA" id="ARBA00015991"/>
    </source>
</evidence>
<evidence type="ECO:0000256" key="6">
    <source>
        <dbReference type="RuleBase" id="RU004168"/>
    </source>
</evidence>
<dbReference type="Proteomes" id="UP001596494">
    <property type="component" value="Unassembled WGS sequence"/>
</dbReference>
<organism evidence="8 9">
    <name type="scientific">Halobacillus campisalis</name>
    <dbReference type="NCBI Taxonomy" id="435909"/>
    <lineage>
        <taxon>Bacteria</taxon>
        <taxon>Bacillati</taxon>
        <taxon>Bacillota</taxon>
        <taxon>Bacilli</taxon>
        <taxon>Bacillales</taxon>
        <taxon>Bacillaceae</taxon>
        <taxon>Halobacillus</taxon>
    </lineage>
</organism>
<dbReference type="PANTHER" id="PTHR47268">
    <property type="entry name" value="ACYLPHOSPHATASE"/>
    <property type="match status" value="1"/>
</dbReference>
<feature type="active site" evidence="5">
    <location>
        <position position="18"/>
    </location>
</feature>
<dbReference type="InterPro" id="IPR001792">
    <property type="entry name" value="Acylphosphatase-like_dom"/>
</dbReference>
<dbReference type="Gene3D" id="3.30.70.100">
    <property type="match status" value="1"/>
</dbReference>
<evidence type="ECO:0000313" key="8">
    <source>
        <dbReference type="EMBL" id="MFC7320622.1"/>
    </source>
</evidence>
<sequence>MPRKQWVFHGRVQGVGFRATAQSIARQQELTGWVRNKDDGSVEIEAEGKGDDLEAFLQEIKDGPSPFIKIDKIDEQAFEEEEGHKKFKIVY</sequence>
<dbReference type="EC" id="3.6.1.7" evidence="2 5"/>
<comment type="caution">
    <text evidence="8">The sequence shown here is derived from an EMBL/GenBank/DDBJ whole genome shotgun (WGS) entry which is preliminary data.</text>
</comment>
<evidence type="ECO:0000313" key="9">
    <source>
        <dbReference type="Proteomes" id="UP001596494"/>
    </source>
</evidence>
<keyword evidence="5" id="KW-0378">Hydrolase</keyword>
<gene>
    <name evidence="8" type="ORF">ACFQMN_06990</name>
</gene>
<accession>A0ABW2K329</accession>